<feature type="domain" description="Rieske" evidence="9">
    <location>
        <begin position="11"/>
        <end position="106"/>
    </location>
</feature>
<dbReference type="Gene3D" id="2.102.10.10">
    <property type="entry name" value="Rieske [2Fe-2S] iron-sulphur domain"/>
    <property type="match status" value="1"/>
</dbReference>
<dbReference type="PRINTS" id="PR00411">
    <property type="entry name" value="PNDRDTASEI"/>
</dbReference>
<dbReference type="EMBL" id="JBHGPK010000033">
    <property type="protein sequence ID" value="MFC2254426.1"/>
    <property type="molecule type" value="Genomic_DNA"/>
</dbReference>
<evidence type="ECO:0000313" key="10">
    <source>
        <dbReference type="EMBL" id="MFC2254426.1"/>
    </source>
</evidence>
<dbReference type="InterPro" id="IPR050446">
    <property type="entry name" value="FAD-oxidoreductase/Apoptosis"/>
</dbReference>
<dbReference type="RefSeq" id="WP_394315117.1">
    <property type="nucleotide sequence ID" value="NZ_JBHGPK010000033.1"/>
</dbReference>
<evidence type="ECO:0000313" key="11">
    <source>
        <dbReference type="Proteomes" id="UP001595190"/>
    </source>
</evidence>
<sequence>MPRDETLVDLSNGLPLSSLEEGRPFFGRVEDAPVYVLSRKSSIVAYSAVCSHLGGPLQDGLVDGPYIRCPWHHACFDLDSGKALAAPAFNALQRYGVEVRGGMVKVSKQRQVAKPQHALPSRSASDRGRFVIIGGGAAGFAAAHALRAKDWRGRILMYSGDGEAPYDRTLLTKDYLDGHFGDDRLEVAKNALGKLDVDLELRVNVEALEPANNALHLADGRRQIYDKLLLATGSAPKRLDISGADGPNVFVLRTLADCRRILNAASHARRAVIVGGSFIGLEAAASLTSRGISVAVVVPQFHPMEKLLGRALSDLITQTLSAKGVEFHFGRKPARIDGNLVMLDNGDSLEADFTLVGIGVTPNIELARSAGIAVDEGVVVDKYLHTSDQNIYAAGDIASWPYESDRQRIRTEHWVVAQRQGQAAAANMLGDERPLRLVPFFWSKFFDLSFRYIGHARTWNRVTVEGDLRRRDAVLRYSMDGREAAVATIGRDLDCLRLEREFYARLGEDGGERIRRPNGRRIAS</sequence>
<keyword evidence="8" id="KW-0411">Iron-sulfur</keyword>
<dbReference type="Gene3D" id="3.30.390.30">
    <property type="match status" value="1"/>
</dbReference>
<dbReference type="PROSITE" id="PS51296">
    <property type="entry name" value="RIESKE"/>
    <property type="match status" value="1"/>
</dbReference>
<evidence type="ECO:0000256" key="4">
    <source>
        <dbReference type="ARBA" id="ARBA00022723"/>
    </source>
</evidence>
<keyword evidence="4" id="KW-0479">Metal-binding</keyword>
<evidence type="ECO:0000259" key="9">
    <source>
        <dbReference type="PROSITE" id="PS51296"/>
    </source>
</evidence>
<dbReference type="Pfam" id="PF00355">
    <property type="entry name" value="Rieske"/>
    <property type="match status" value="1"/>
</dbReference>
<dbReference type="SUPFAM" id="SSF51905">
    <property type="entry name" value="FAD/NAD(P)-binding domain"/>
    <property type="match status" value="2"/>
</dbReference>
<evidence type="ECO:0000256" key="1">
    <source>
        <dbReference type="ARBA" id="ARBA00001974"/>
    </source>
</evidence>
<dbReference type="PRINTS" id="PR00368">
    <property type="entry name" value="FADPNR"/>
</dbReference>
<evidence type="ECO:0000256" key="6">
    <source>
        <dbReference type="ARBA" id="ARBA00023002"/>
    </source>
</evidence>
<dbReference type="SUPFAM" id="SSF50022">
    <property type="entry name" value="ISP domain"/>
    <property type="match status" value="1"/>
</dbReference>
<evidence type="ECO:0000256" key="3">
    <source>
        <dbReference type="ARBA" id="ARBA00022714"/>
    </source>
</evidence>
<organism evidence="10 11">
    <name type="scientific">Labrys neptuniae</name>
    <dbReference type="NCBI Taxonomy" id="376174"/>
    <lineage>
        <taxon>Bacteria</taxon>
        <taxon>Pseudomonadati</taxon>
        <taxon>Pseudomonadota</taxon>
        <taxon>Alphaproteobacteria</taxon>
        <taxon>Hyphomicrobiales</taxon>
        <taxon>Xanthobacteraceae</taxon>
        <taxon>Labrys</taxon>
    </lineage>
</organism>
<protein>
    <submittedName>
        <fullName evidence="10">FAD-dependent oxidoreductase</fullName>
    </submittedName>
</protein>
<dbReference type="Pfam" id="PF07992">
    <property type="entry name" value="Pyr_redox_2"/>
    <property type="match status" value="1"/>
</dbReference>
<dbReference type="PANTHER" id="PTHR43557">
    <property type="entry name" value="APOPTOSIS-INDUCING FACTOR 1"/>
    <property type="match status" value="1"/>
</dbReference>
<keyword evidence="3" id="KW-0001">2Fe-2S</keyword>
<gene>
    <name evidence="10" type="ORF">ACETRX_32720</name>
</gene>
<evidence type="ECO:0000256" key="5">
    <source>
        <dbReference type="ARBA" id="ARBA00022827"/>
    </source>
</evidence>
<keyword evidence="7" id="KW-0408">Iron</keyword>
<accession>A0ABV6ZQI0</accession>
<dbReference type="InterPro" id="IPR017941">
    <property type="entry name" value="Rieske_2Fe-2S"/>
</dbReference>
<reference evidence="10 11" key="1">
    <citation type="submission" date="2024-09" db="EMBL/GenBank/DDBJ databases">
        <title>Description of Labrys sedimenti sp. nov., isolated from a diclofenac-degrading enrichment culture, and genome-based reclassification of Labrys portucalensis as a later heterotypic synonym of Labrys neptuniae.</title>
        <authorList>
            <person name="Tancsics A."/>
            <person name="Csepanyi A."/>
        </authorList>
    </citation>
    <scope>NUCLEOTIDE SEQUENCE [LARGE SCALE GENOMIC DNA]</scope>
    <source>
        <strain evidence="10 11">LMG 23412</strain>
    </source>
</reference>
<evidence type="ECO:0000256" key="7">
    <source>
        <dbReference type="ARBA" id="ARBA00023004"/>
    </source>
</evidence>
<dbReference type="PANTHER" id="PTHR43557:SF2">
    <property type="entry name" value="RIESKE DOMAIN-CONTAINING PROTEIN-RELATED"/>
    <property type="match status" value="1"/>
</dbReference>
<proteinExistence type="predicted"/>
<dbReference type="InterPro" id="IPR016156">
    <property type="entry name" value="FAD/NAD-linked_Rdtase_dimer_sf"/>
</dbReference>
<name>A0ABV6ZQI0_9HYPH</name>
<dbReference type="InterPro" id="IPR023753">
    <property type="entry name" value="FAD/NAD-binding_dom"/>
</dbReference>
<evidence type="ECO:0000256" key="2">
    <source>
        <dbReference type="ARBA" id="ARBA00022630"/>
    </source>
</evidence>
<evidence type="ECO:0000256" key="8">
    <source>
        <dbReference type="ARBA" id="ARBA00023014"/>
    </source>
</evidence>
<dbReference type="InterPro" id="IPR036188">
    <property type="entry name" value="FAD/NAD-bd_sf"/>
</dbReference>
<keyword evidence="6" id="KW-0560">Oxidoreductase</keyword>
<dbReference type="Gene3D" id="3.50.50.60">
    <property type="entry name" value="FAD/NAD(P)-binding domain"/>
    <property type="match status" value="2"/>
</dbReference>
<keyword evidence="2" id="KW-0285">Flavoprotein</keyword>
<comment type="caution">
    <text evidence="10">The sequence shown here is derived from an EMBL/GenBank/DDBJ whole genome shotgun (WGS) entry which is preliminary data.</text>
</comment>
<keyword evidence="5" id="KW-0274">FAD</keyword>
<dbReference type="InterPro" id="IPR036922">
    <property type="entry name" value="Rieske_2Fe-2S_sf"/>
</dbReference>
<dbReference type="Proteomes" id="UP001595190">
    <property type="component" value="Unassembled WGS sequence"/>
</dbReference>
<dbReference type="SUPFAM" id="SSF55424">
    <property type="entry name" value="FAD/NAD-linked reductases, dimerisation (C-terminal) domain"/>
    <property type="match status" value="1"/>
</dbReference>
<comment type="cofactor">
    <cofactor evidence="1">
        <name>FAD</name>
        <dbReference type="ChEBI" id="CHEBI:57692"/>
    </cofactor>
</comment>